<name>A0AAD7VNR3_QUISA</name>
<sequence length="160" mass="18099">MMATAAVIGLSAGKRLLSSSYYYSDLTDKFSHANEHGSMHYQISSTKKMIISKKTSNCSPSVPLSNKQTQSIKAIKEHVDTISPNATMESLFQRSNYLEEESSELGYSVEALILLQKSMLEKHWNLSFEKEVLFYHSRREKIRKKKPVTCSGVSARQRGD</sequence>
<dbReference type="AlphaFoldDB" id="A0AAD7VNR3"/>
<dbReference type="KEGG" id="qsa:O6P43_001702"/>
<keyword evidence="2" id="KW-1185">Reference proteome</keyword>
<comment type="caution">
    <text evidence="1">The sequence shown here is derived from an EMBL/GenBank/DDBJ whole genome shotgun (WGS) entry which is preliminary data.</text>
</comment>
<protein>
    <submittedName>
        <fullName evidence="1">RNA polymerase sigma factor</fullName>
    </submittedName>
</protein>
<evidence type="ECO:0000313" key="1">
    <source>
        <dbReference type="EMBL" id="KAJ7982597.1"/>
    </source>
</evidence>
<dbReference type="Proteomes" id="UP001163823">
    <property type="component" value="Chromosome 1"/>
</dbReference>
<organism evidence="1 2">
    <name type="scientific">Quillaja saponaria</name>
    <name type="common">Soap bark tree</name>
    <dbReference type="NCBI Taxonomy" id="32244"/>
    <lineage>
        <taxon>Eukaryota</taxon>
        <taxon>Viridiplantae</taxon>
        <taxon>Streptophyta</taxon>
        <taxon>Embryophyta</taxon>
        <taxon>Tracheophyta</taxon>
        <taxon>Spermatophyta</taxon>
        <taxon>Magnoliopsida</taxon>
        <taxon>eudicotyledons</taxon>
        <taxon>Gunneridae</taxon>
        <taxon>Pentapetalae</taxon>
        <taxon>rosids</taxon>
        <taxon>fabids</taxon>
        <taxon>Fabales</taxon>
        <taxon>Quillajaceae</taxon>
        <taxon>Quillaja</taxon>
    </lineage>
</organism>
<gene>
    <name evidence="1" type="ORF">O6P43_001702</name>
</gene>
<evidence type="ECO:0000313" key="2">
    <source>
        <dbReference type="Proteomes" id="UP001163823"/>
    </source>
</evidence>
<dbReference type="EMBL" id="JARAOO010000001">
    <property type="protein sequence ID" value="KAJ7982597.1"/>
    <property type="molecule type" value="Genomic_DNA"/>
</dbReference>
<accession>A0AAD7VNR3</accession>
<proteinExistence type="predicted"/>
<reference evidence="1 2" key="1">
    <citation type="journal article" date="2023" name="Science">
        <title>Elucidation of the pathway for biosynthesis of saponin adjuvants from the soapbark tree.</title>
        <authorList>
            <person name="Reed J."/>
            <person name="Orme A."/>
            <person name="El-Demerdash A."/>
            <person name="Owen C."/>
            <person name="Martin L.B.B."/>
            <person name="Misra R.C."/>
            <person name="Kikuchi S."/>
            <person name="Rejzek M."/>
            <person name="Martin A.C."/>
            <person name="Harkess A."/>
            <person name="Leebens-Mack J."/>
            <person name="Louveau T."/>
            <person name="Stephenson M.J."/>
            <person name="Osbourn A."/>
        </authorList>
    </citation>
    <scope>NUCLEOTIDE SEQUENCE [LARGE SCALE GENOMIC DNA]</scope>
    <source>
        <strain evidence="1">S10</strain>
    </source>
</reference>